<evidence type="ECO:0000313" key="3">
    <source>
        <dbReference type="Proteomes" id="UP000199310"/>
    </source>
</evidence>
<dbReference type="Proteomes" id="UP000199310">
    <property type="component" value="Unassembled WGS sequence"/>
</dbReference>
<feature type="chain" id="PRO_5011588787" evidence="1">
    <location>
        <begin position="23"/>
        <end position="434"/>
    </location>
</feature>
<organism evidence="2 3">
    <name type="scientific">Chitinophaga arvensicola</name>
    <dbReference type="NCBI Taxonomy" id="29529"/>
    <lineage>
        <taxon>Bacteria</taxon>
        <taxon>Pseudomonadati</taxon>
        <taxon>Bacteroidota</taxon>
        <taxon>Chitinophagia</taxon>
        <taxon>Chitinophagales</taxon>
        <taxon>Chitinophagaceae</taxon>
        <taxon>Chitinophaga</taxon>
    </lineage>
</organism>
<evidence type="ECO:0000313" key="2">
    <source>
        <dbReference type="EMBL" id="SEW26882.1"/>
    </source>
</evidence>
<dbReference type="AlphaFoldDB" id="A0A1I0QIP1"/>
<feature type="signal peptide" evidence="1">
    <location>
        <begin position="1"/>
        <end position="22"/>
    </location>
</feature>
<dbReference type="OrthoDB" id="1522814at2"/>
<dbReference type="STRING" id="29529.SAMN04488122_1496"/>
<gene>
    <name evidence="2" type="ORF">SAMN04488122_1496</name>
</gene>
<keyword evidence="3" id="KW-1185">Reference proteome</keyword>
<name>A0A1I0QIP1_9BACT</name>
<proteinExistence type="predicted"/>
<dbReference type="InterPro" id="IPR011990">
    <property type="entry name" value="TPR-like_helical_dom_sf"/>
</dbReference>
<accession>A0A1I0QIP1</accession>
<sequence>MKRYMQYSILAIAFLCTFAACKKDYQDPSGPSSEQAYSSPTTLANVAVGLQAWYSRDRVGLLYTTVTSGSLLTGETFVTNPGNTDEAQIGAGGNKILNTNAVVTGMWNVSNKIRYEADSVLRRTGTIVPDKGFASGLIAYATIFKALAIGIQANFWEQIPENTSTPALANGGVTFIPGKQGYALAVTALDNAINTVTATPVSTSFLSNIPASIDILNTLYALKARYALYAGDYTAAMAAADKVNLSVQSNLSFNAQITNPIFFLVTATNNIYNVVDSTMGLPVPIQPDLADQRIPFYIARPVKPRFNISGFFKSNLTAVPIYLPGEILLIKAECYARQHDVTNGLIYLNKVVTKTPSGDAYGLGASLSPVSAGSEPELLGLIYKHRRIELFMGAQELEDSRRFGRPVAERKRNYFPYPFVERNDNPNTPQDPAF</sequence>
<dbReference type="RefSeq" id="WP_089892578.1">
    <property type="nucleotide sequence ID" value="NZ_FOJG01000001.1"/>
</dbReference>
<dbReference type="Gene3D" id="1.25.40.390">
    <property type="match status" value="1"/>
</dbReference>
<dbReference type="EMBL" id="FOJG01000001">
    <property type="protein sequence ID" value="SEW26882.1"/>
    <property type="molecule type" value="Genomic_DNA"/>
</dbReference>
<keyword evidence="1" id="KW-0732">Signal</keyword>
<protein>
    <submittedName>
        <fullName evidence="2">SusD family protein</fullName>
    </submittedName>
</protein>
<evidence type="ECO:0000256" key="1">
    <source>
        <dbReference type="SAM" id="SignalP"/>
    </source>
</evidence>
<dbReference type="PROSITE" id="PS51257">
    <property type="entry name" value="PROKAR_LIPOPROTEIN"/>
    <property type="match status" value="1"/>
</dbReference>
<dbReference type="SUPFAM" id="SSF48452">
    <property type="entry name" value="TPR-like"/>
    <property type="match status" value="1"/>
</dbReference>
<reference evidence="3" key="1">
    <citation type="submission" date="2016-10" db="EMBL/GenBank/DDBJ databases">
        <authorList>
            <person name="Varghese N."/>
            <person name="Submissions S."/>
        </authorList>
    </citation>
    <scope>NUCLEOTIDE SEQUENCE [LARGE SCALE GENOMIC DNA]</scope>
    <source>
        <strain evidence="3">DSM 3695</strain>
    </source>
</reference>